<dbReference type="OrthoDB" id="3775988at2759"/>
<evidence type="ECO:0000313" key="3">
    <source>
        <dbReference type="Proteomes" id="UP000799444"/>
    </source>
</evidence>
<protein>
    <submittedName>
        <fullName evidence="2">Uncharacterized protein</fullName>
    </submittedName>
</protein>
<dbReference type="EMBL" id="ML996228">
    <property type="protein sequence ID" value="KAF2730029.1"/>
    <property type="molecule type" value="Genomic_DNA"/>
</dbReference>
<gene>
    <name evidence="2" type="ORF">EJ04DRAFT_515532</name>
</gene>
<keyword evidence="3" id="KW-1185">Reference proteome</keyword>
<proteinExistence type="predicted"/>
<comment type="caution">
    <text evidence="2">The sequence shown here is derived from an EMBL/GenBank/DDBJ whole genome shotgun (WGS) entry which is preliminary data.</text>
</comment>
<reference evidence="2" key="1">
    <citation type="journal article" date="2020" name="Stud. Mycol.">
        <title>101 Dothideomycetes genomes: a test case for predicting lifestyles and emergence of pathogens.</title>
        <authorList>
            <person name="Haridas S."/>
            <person name="Albert R."/>
            <person name="Binder M."/>
            <person name="Bloem J."/>
            <person name="Labutti K."/>
            <person name="Salamov A."/>
            <person name="Andreopoulos B."/>
            <person name="Baker S."/>
            <person name="Barry K."/>
            <person name="Bills G."/>
            <person name="Bluhm B."/>
            <person name="Cannon C."/>
            <person name="Castanera R."/>
            <person name="Culley D."/>
            <person name="Daum C."/>
            <person name="Ezra D."/>
            <person name="Gonzalez J."/>
            <person name="Henrissat B."/>
            <person name="Kuo A."/>
            <person name="Liang C."/>
            <person name="Lipzen A."/>
            <person name="Lutzoni F."/>
            <person name="Magnuson J."/>
            <person name="Mondo S."/>
            <person name="Nolan M."/>
            <person name="Ohm R."/>
            <person name="Pangilinan J."/>
            <person name="Park H.-J."/>
            <person name="Ramirez L."/>
            <person name="Alfaro M."/>
            <person name="Sun H."/>
            <person name="Tritt A."/>
            <person name="Yoshinaga Y."/>
            <person name="Zwiers L.-H."/>
            <person name="Turgeon B."/>
            <person name="Goodwin S."/>
            <person name="Spatafora J."/>
            <person name="Crous P."/>
            <person name="Grigoriev I."/>
        </authorList>
    </citation>
    <scope>NUCLEOTIDE SEQUENCE</scope>
    <source>
        <strain evidence="2">CBS 125425</strain>
    </source>
</reference>
<name>A0A9P4QP12_9PLEO</name>
<feature type="compositionally biased region" description="Acidic residues" evidence="1">
    <location>
        <begin position="165"/>
        <end position="181"/>
    </location>
</feature>
<sequence length="181" mass="20268">MDSFKPPPTAECILNDDCLSFGKKTPTPGQICAECLRFYEIPQLQKWAAADNGALALIDAELSRRQQAKANIETSGKFLCAFEDPDFRNSPWRADEFNLRILRGRKADCGRVSRKGKACDPCWKQYLQKVAVVKYFDPTGMCHEQVDKMAAESSKSKAVENQSADADDDDDWGDVEGYDTI</sequence>
<evidence type="ECO:0000256" key="1">
    <source>
        <dbReference type="SAM" id="MobiDB-lite"/>
    </source>
</evidence>
<evidence type="ECO:0000313" key="2">
    <source>
        <dbReference type="EMBL" id="KAF2730029.1"/>
    </source>
</evidence>
<dbReference type="AlphaFoldDB" id="A0A9P4QP12"/>
<accession>A0A9P4QP12</accession>
<dbReference type="Proteomes" id="UP000799444">
    <property type="component" value="Unassembled WGS sequence"/>
</dbReference>
<organism evidence="2 3">
    <name type="scientific">Polyplosphaeria fusca</name>
    <dbReference type="NCBI Taxonomy" id="682080"/>
    <lineage>
        <taxon>Eukaryota</taxon>
        <taxon>Fungi</taxon>
        <taxon>Dikarya</taxon>
        <taxon>Ascomycota</taxon>
        <taxon>Pezizomycotina</taxon>
        <taxon>Dothideomycetes</taxon>
        <taxon>Pleosporomycetidae</taxon>
        <taxon>Pleosporales</taxon>
        <taxon>Tetraplosphaeriaceae</taxon>
        <taxon>Polyplosphaeria</taxon>
    </lineage>
</organism>
<feature type="region of interest" description="Disordered" evidence="1">
    <location>
        <begin position="150"/>
        <end position="181"/>
    </location>
</feature>